<dbReference type="RefSeq" id="WP_186865326.1">
    <property type="nucleotide sequence ID" value="NZ_JACOPE010000001.1"/>
</dbReference>
<sequence length="297" mass="35306">MIRTVFGILLILLHIICCILVWFGIKKHALKVKKYLIALVIFVPFWGILCVLILHLQVLTKTDNVVEAGVEKLRVNEEIYKNNIRAASDTDKKVVPLEEALLINEPELRRELIMDVLNDNPEEYMDLLKQARMNEDVEVVHYAITAMVELSKEYDFRMQKLEKLYAASPNDPEILKQYCDFMEEYLNQGILEAQMEKMQRERYIRMLRQKLSLKPELHTCICLFKNLMINGDYVQAEEVLNMIDEKWHRREEFWLLKIQYLAEQKRGNELHESLRQMKEEHIYLSSKSKEALAFWLD</sequence>
<proteinExistence type="predicted"/>
<feature type="transmembrane region" description="Helical" evidence="1">
    <location>
        <begin position="6"/>
        <end position="23"/>
    </location>
</feature>
<keyword evidence="3" id="KW-1185">Reference proteome</keyword>
<evidence type="ECO:0000313" key="3">
    <source>
        <dbReference type="Proteomes" id="UP000631576"/>
    </source>
</evidence>
<evidence type="ECO:0000256" key="1">
    <source>
        <dbReference type="SAM" id="Phobius"/>
    </source>
</evidence>
<keyword evidence="1" id="KW-0472">Membrane</keyword>
<gene>
    <name evidence="2" type="ORF">H8S40_12470</name>
</gene>
<feature type="transmembrane region" description="Helical" evidence="1">
    <location>
        <begin position="35"/>
        <end position="56"/>
    </location>
</feature>
<reference evidence="2 3" key="1">
    <citation type="submission" date="2020-08" db="EMBL/GenBank/DDBJ databases">
        <title>Genome public.</title>
        <authorList>
            <person name="Liu C."/>
            <person name="Sun Q."/>
        </authorList>
    </citation>
    <scope>NUCLEOTIDE SEQUENCE [LARGE SCALE GENOMIC DNA]</scope>
    <source>
        <strain evidence="2 3">NSJ-13</strain>
    </source>
</reference>
<name>A0ABR7GAA0_9FIRM</name>
<keyword evidence="1" id="KW-0812">Transmembrane</keyword>
<comment type="caution">
    <text evidence="2">The sequence shown here is derived from an EMBL/GenBank/DDBJ whole genome shotgun (WGS) entry which is preliminary data.</text>
</comment>
<evidence type="ECO:0000313" key="2">
    <source>
        <dbReference type="EMBL" id="MBC5684343.1"/>
    </source>
</evidence>
<dbReference type="EMBL" id="JACOPE010000001">
    <property type="protein sequence ID" value="MBC5684343.1"/>
    <property type="molecule type" value="Genomic_DNA"/>
</dbReference>
<organism evidence="2 3">
    <name type="scientific">Ruminococcus hominis</name>
    <dbReference type="NCBI Taxonomy" id="2763065"/>
    <lineage>
        <taxon>Bacteria</taxon>
        <taxon>Bacillati</taxon>
        <taxon>Bacillota</taxon>
        <taxon>Clostridia</taxon>
        <taxon>Eubacteriales</taxon>
        <taxon>Oscillospiraceae</taxon>
        <taxon>Ruminococcus</taxon>
    </lineage>
</organism>
<keyword evidence="1" id="KW-1133">Transmembrane helix</keyword>
<protein>
    <submittedName>
        <fullName evidence="2">Uncharacterized protein</fullName>
    </submittedName>
</protein>
<accession>A0ABR7GAA0</accession>
<dbReference type="Proteomes" id="UP000631576">
    <property type="component" value="Unassembled WGS sequence"/>
</dbReference>